<sequence length="123" mass="14316">MTKLKIQELRGKKKEDLIKLLSEQSSELASLRVAKVTGGATAKLCKIRIVKKNIARVHTIIHQTQKQELRKLYAKAQHKPIDLRKKKTRAIRRRLTAHEQSLRTAKQLKKQRAFPMRRYAVKA</sequence>
<keyword evidence="7" id="KW-1185">Reference proteome</keyword>
<dbReference type="GO" id="GO:0003735">
    <property type="term" value="F:structural constituent of ribosome"/>
    <property type="evidence" value="ECO:0007669"/>
    <property type="project" value="InterPro"/>
</dbReference>
<evidence type="ECO:0000313" key="7">
    <source>
        <dbReference type="Proteomes" id="UP001331761"/>
    </source>
</evidence>
<evidence type="ECO:0000256" key="5">
    <source>
        <dbReference type="ARBA" id="ARBA00035334"/>
    </source>
</evidence>
<dbReference type="AlphaFoldDB" id="A0AAN8F2S0"/>
<dbReference type="InterPro" id="IPR045059">
    <property type="entry name" value="Ribosomal_uL29_euk"/>
</dbReference>
<comment type="similarity">
    <text evidence="1">Belongs to the universal ribosomal protein uL29 family.</text>
</comment>
<dbReference type="Pfam" id="PF00831">
    <property type="entry name" value="Ribosomal_L29"/>
    <property type="match status" value="1"/>
</dbReference>
<accession>A0AAN8F2S0</accession>
<evidence type="ECO:0000256" key="4">
    <source>
        <dbReference type="ARBA" id="ARBA00035204"/>
    </source>
</evidence>
<name>A0AAN8F2S0_TRICO</name>
<gene>
    <name evidence="6" type="ORF">GCK32_008614</name>
</gene>
<dbReference type="Proteomes" id="UP001331761">
    <property type="component" value="Unassembled WGS sequence"/>
</dbReference>
<dbReference type="Gene3D" id="1.10.287.310">
    <property type="match status" value="1"/>
</dbReference>
<dbReference type="FunFam" id="6.10.250.3450:FF:000001">
    <property type="entry name" value="60S ribosomal protein L35"/>
    <property type="match status" value="1"/>
</dbReference>
<dbReference type="EMBL" id="WIXE01016757">
    <property type="protein sequence ID" value="KAK5972351.1"/>
    <property type="molecule type" value="Genomic_DNA"/>
</dbReference>
<evidence type="ECO:0000313" key="6">
    <source>
        <dbReference type="EMBL" id="KAK5972351.1"/>
    </source>
</evidence>
<dbReference type="InterPro" id="IPR018254">
    <property type="entry name" value="Ribosomal_uL29_CS"/>
</dbReference>
<evidence type="ECO:0000256" key="3">
    <source>
        <dbReference type="ARBA" id="ARBA00023274"/>
    </source>
</evidence>
<dbReference type="InterPro" id="IPR001854">
    <property type="entry name" value="Ribosomal_uL29"/>
</dbReference>
<keyword evidence="2 6" id="KW-0689">Ribosomal protein</keyword>
<organism evidence="6 7">
    <name type="scientific">Trichostrongylus colubriformis</name>
    <name type="common">Black scour worm</name>
    <dbReference type="NCBI Taxonomy" id="6319"/>
    <lineage>
        <taxon>Eukaryota</taxon>
        <taxon>Metazoa</taxon>
        <taxon>Ecdysozoa</taxon>
        <taxon>Nematoda</taxon>
        <taxon>Chromadorea</taxon>
        <taxon>Rhabditida</taxon>
        <taxon>Rhabditina</taxon>
        <taxon>Rhabditomorpha</taxon>
        <taxon>Strongyloidea</taxon>
        <taxon>Trichostrongylidae</taxon>
        <taxon>Trichostrongylus</taxon>
    </lineage>
</organism>
<dbReference type="GO" id="GO:0000463">
    <property type="term" value="P:maturation of LSU-rRNA from tricistronic rRNA transcript (SSU-rRNA, 5.8S rRNA, LSU-rRNA)"/>
    <property type="evidence" value="ECO:0007669"/>
    <property type="project" value="InterPro"/>
</dbReference>
<dbReference type="GO" id="GO:0022625">
    <property type="term" value="C:cytosolic large ribosomal subunit"/>
    <property type="evidence" value="ECO:0007669"/>
    <property type="project" value="InterPro"/>
</dbReference>
<dbReference type="PANTHER" id="PTHR45722">
    <property type="entry name" value="60S RIBOSOMAL PROTEIN L35"/>
    <property type="match status" value="1"/>
</dbReference>
<protein>
    <recommendedName>
        <fullName evidence="4">Large ribosomal subunit protein uL29</fullName>
    </recommendedName>
    <alternativeName>
        <fullName evidence="5">60S ribosomal protein L35</fullName>
    </alternativeName>
</protein>
<keyword evidence="3" id="KW-0687">Ribonucleoprotein</keyword>
<dbReference type="FunFam" id="1.10.287.310:FF:000002">
    <property type="entry name" value="60S ribosomal protein L35"/>
    <property type="match status" value="1"/>
</dbReference>
<dbReference type="PROSITE" id="PS00579">
    <property type="entry name" value="RIBOSOMAL_L29"/>
    <property type="match status" value="1"/>
</dbReference>
<dbReference type="SUPFAM" id="SSF46561">
    <property type="entry name" value="Ribosomal protein L29 (L29p)"/>
    <property type="match status" value="1"/>
</dbReference>
<dbReference type="GO" id="GO:0006412">
    <property type="term" value="P:translation"/>
    <property type="evidence" value="ECO:0007669"/>
    <property type="project" value="InterPro"/>
</dbReference>
<reference evidence="6 7" key="1">
    <citation type="submission" date="2019-10" db="EMBL/GenBank/DDBJ databases">
        <title>Assembly and Annotation for the nematode Trichostrongylus colubriformis.</title>
        <authorList>
            <person name="Martin J."/>
        </authorList>
    </citation>
    <scope>NUCLEOTIDE SEQUENCE [LARGE SCALE GENOMIC DNA]</scope>
    <source>
        <strain evidence="6">G859</strain>
        <tissue evidence="6">Whole worm</tissue>
    </source>
</reference>
<dbReference type="InterPro" id="IPR036049">
    <property type="entry name" value="Ribosomal_uL29_sf"/>
</dbReference>
<dbReference type="NCBIfam" id="TIGR00012">
    <property type="entry name" value="L29"/>
    <property type="match status" value="1"/>
</dbReference>
<comment type="caution">
    <text evidence="6">The sequence shown here is derived from an EMBL/GenBank/DDBJ whole genome shotgun (WGS) entry which is preliminary data.</text>
</comment>
<dbReference type="HAMAP" id="MF_00374">
    <property type="entry name" value="Ribosomal_uL29"/>
    <property type="match status" value="1"/>
</dbReference>
<proteinExistence type="inferred from homology"/>
<dbReference type="Gene3D" id="6.10.250.3450">
    <property type="match status" value="1"/>
</dbReference>
<dbReference type="GO" id="GO:0003729">
    <property type="term" value="F:mRNA binding"/>
    <property type="evidence" value="ECO:0007669"/>
    <property type="project" value="TreeGrafter"/>
</dbReference>
<evidence type="ECO:0000256" key="2">
    <source>
        <dbReference type="ARBA" id="ARBA00022980"/>
    </source>
</evidence>
<dbReference type="PANTHER" id="PTHR45722:SF2">
    <property type="entry name" value="LARGE RIBOSOMAL SUBUNIT PROTEIN UL29-RELATED"/>
    <property type="match status" value="1"/>
</dbReference>
<evidence type="ECO:0000256" key="1">
    <source>
        <dbReference type="ARBA" id="ARBA00009254"/>
    </source>
</evidence>